<evidence type="ECO:0000313" key="3">
    <source>
        <dbReference type="Proteomes" id="UP000272729"/>
    </source>
</evidence>
<feature type="region of interest" description="Disordered" evidence="1">
    <location>
        <begin position="201"/>
        <end position="232"/>
    </location>
</feature>
<feature type="compositionally biased region" description="Basic and acidic residues" evidence="1">
    <location>
        <begin position="1"/>
        <end position="17"/>
    </location>
</feature>
<sequence>MTRYTDEPIGRYSRRGDTPGNQVDEVTNPGIFSRTMSLPSDGERRQLDEIAFDLREEFEQRGYRVGVALGADPAFGSGDARSALERDLVREVLGRSSSRVGMGYRAVHGRGRELVGEHHRYRVRRARLDAAGSPIITVSAESSLGVEEEPSLFPSESWVFGWIMGSDGLIADLFVAPVLGIEPGSPGRLILGHALPLGSGSPFDGGFTPSDEDLDLGEDDEDTGDAAEGLGA</sequence>
<evidence type="ECO:0000313" key="2">
    <source>
        <dbReference type="EMBL" id="RKT69538.1"/>
    </source>
</evidence>
<proteinExistence type="predicted"/>
<comment type="caution">
    <text evidence="2">The sequence shown here is derived from an EMBL/GenBank/DDBJ whole genome shotgun (WGS) entry which is preliminary data.</text>
</comment>
<name>A0A495XDC5_9PSEU</name>
<organism evidence="2 3">
    <name type="scientific">Saccharothrix variisporea</name>
    <dbReference type="NCBI Taxonomy" id="543527"/>
    <lineage>
        <taxon>Bacteria</taxon>
        <taxon>Bacillati</taxon>
        <taxon>Actinomycetota</taxon>
        <taxon>Actinomycetes</taxon>
        <taxon>Pseudonocardiales</taxon>
        <taxon>Pseudonocardiaceae</taxon>
        <taxon>Saccharothrix</taxon>
    </lineage>
</organism>
<dbReference type="EMBL" id="RBXR01000001">
    <property type="protein sequence ID" value="RKT69538.1"/>
    <property type="molecule type" value="Genomic_DNA"/>
</dbReference>
<protein>
    <submittedName>
        <fullName evidence="2">Uncharacterized protein</fullName>
    </submittedName>
</protein>
<dbReference type="AlphaFoldDB" id="A0A495XDC5"/>
<evidence type="ECO:0000256" key="1">
    <source>
        <dbReference type="SAM" id="MobiDB-lite"/>
    </source>
</evidence>
<gene>
    <name evidence="2" type="ORF">DFJ66_2771</name>
</gene>
<reference evidence="2 3" key="1">
    <citation type="submission" date="2018-10" db="EMBL/GenBank/DDBJ databases">
        <title>Sequencing the genomes of 1000 actinobacteria strains.</title>
        <authorList>
            <person name="Klenk H.-P."/>
        </authorList>
    </citation>
    <scope>NUCLEOTIDE SEQUENCE [LARGE SCALE GENOMIC DNA]</scope>
    <source>
        <strain evidence="2 3">DSM 43911</strain>
    </source>
</reference>
<dbReference type="Proteomes" id="UP000272729">
    <property type="component" value="Unassembled WGS sequence"/>
</dbReference>
<feature type="region of interest" description="Disordered" evidence="1">
    <location>
        <begin position="1"/>
        <end position="22"/>
    </location>
</feature>
<accession>A0A495XDC5</accession>
<feature type="compositionally biased region" description="Acidic residues" evidence="1">
    <location>
        <begin position="210"/>
        <end position="225"/>
    </location>
</feature>
<keyword evidence="3" id="KW-1185">Reference proteome</keyword>